<dbReference type="GO" id="GO:0030030">
    <property type="term" value="P:cell projection organization"/>
    <property type="evidence" value="ECO:0007669"/>
    <property type="project" value="UniProtKB-KW"/>
</dbReference>
<dbReference type="EMBL" id="VUJU01005596">
    <property type="protein sequence ID" value="KAF0750775.1"/>
    <property type="molecule type" value="Genomic_DNA"/>
</dbReference>
<dbReference type="PANTHER" id="PTHR13306">
    <property type="entry name" value="TRANSMEMBRANE PROTEIN 138"/>
    <property type="match status" value="1"/>
</dbReference>
<feature type="transmembrane region" description="Helical" evidence="14">
    <location>
        <begin position="115"/>
        <end position="134"/>
    </location>
</feature>
<dbReference type="OrthoDB" id="189688at2759"/>
<keyword evidence="6" id="KW-0926">Vacuole</keyword>
<keyword evidence="9 14" id="KW-1133">Transmembrane helix</keyword>
<comment type="caution">
    <text evidence="15">The sequence shown here is derived from an EMBL/GenBank/DDBJ whole genome shotgun (WGS) entry which is preliminary data.</text>
</comment>
<dbReference type="AlphaFoldDB" id="A0A6G0Y7M3"/>
<dbReference type="GO" id="GO:0005774">
    <property type="term" value="C:vacuolar membrane"/>
    <property type="evidence" value="ECO:0007669"/>
    <property type="project" value="UniProtKB-SubCell"/>
</dbReference>
<comment type="function">
    <text evidence="1">Required for ciliogenesis.</text>
</comment>
<evidence type="ECO:0000256" key="12">
    <source>
        <dbReference type="ARBA" id="ARBA00023180"/>
    </source>
</evidence>
<evidence type="ECO:0000313" key="16">
    <source>
        <dbReference type="Proteomes" id="UP000478052"/>
    </source>
</evidence>
<proteinExistence type="inferred from homology"/>
<accession>A0A6G0Y7M3</accession>
<evidence type="ECO:0000256" key="10">
    <source>
        <dbReference type="ARBA" id="ARBA00023069"/>
    </source>
</evidence>
<feature type="transmembrane region" description="Helical" evidence="14">
    <location>
        <begin position="37"/>
        <end position="57"/>
    </location>
</feature>
<evidence type="ECO:0000256" key="7">
    <source>
        <dbReference type="ARBA" id="ARBA00022692"/>
    </source>
</evidence>
<evidence type="ECO:0000256" key="11">
    <source>
        <dbReference type="ARBA" id="ARBA00023136"/>
    </source>
</evidence>
<keyword evidence="13" id="KW-0966">Cell projection</keyword>
<evidence type="ECO:0000256" key="3">
    <source>
        <dbReference type="ARBA" id="ARBA00004138"/>
    </source>
</evidence>
<evidence type="ECO:0000256" key="13">
    <source>
        <dbReference type="ARBA" id="ARBA00023273"/>
    </source>
</evidence>
<reference evidence="15 16" key="1">
    <citation type="submission" date="2019-08" db="EMBL/GenBank/DDBJ databases">
        <title>Whole genome of Aphis craccivora.</title>
        <authorList>
            <person name="Voronova N.V."/>
            <person name="Shulinski R.S."/>
            <person name="Bandarenka Y.V."/>
            <person name="Zhorov D.G."/>
            <person name="Warner D."/>
        </authorList>
    </citation>
    <scope>NUCLEOTIDE SEQUENCE [LARGE SCALE GENOMIC DNA]</scope>
    <source>
        <strain evidence="15">180601</strain>
        <tissue evidence="15">Whole Body</tissue>
    </source>
</reference>
<evidence type="ECO:0000313" key="15">
    <source>
        <dbReference type="EMBL" id="KAF0750775.1"/>
    </source>
</evidence>
<evidence type="ECO:0000256" key="1">
    <source>
        <dbReference type="ARBA" id="ARBA00003709"/>
    </source>
</evidence>
<feature type="transmembrane region" description="Helical" evidence="14">
    <location>
        <begin position="149"/>
        <end position="167"/>
    </location>
</feature>
<organism evidence="15 16">
    <name type="scientific">Aphis craccivora</name>
    <name type="common">Cowpea aphid</name>
    <dbReference type="NCBI Taxonomy" id="307492"/>
    <lineage>
        <taxon>Eukaryota</taxon>
        <taxon>Metazoa</taxon>
        <taxon>Ecdysozoa</taxon>
        <taxon>Arthropoda</taxon>
        <taxon>Hexapoda</taxon>
        <taxon>Insecta</taxon>
        <taxon>Pterygota</taxon>
        <taxon>Neoptera</taxon>
        <taxon>Paraneoptera</taxon>
        <taxon>Hemiptera</taxon>
        <taxon>Sternorrhyncha</taxon>
        <taxon>Aphidomorpha</taxon>
        <taxon>Aphidoidea</taxon>
        <taxon>Aphididae</taxon>
        <taxon>Aphidini</taxon>
        <taxon>Aphis</taxon>
        <taxon>Aphis</taxon>
    </lineage>
</organism>
<comment type="similarity">
    <text evidence="4">Belongs to the TMEM138 family.</text>
</comment>
<dbReference type="Proteomes" id="UP000478052">
    <property type="component" value="Unassembled WGS sequence"/>
</dbReference>
<dbReference type="GO" id="GO:0005929">
    <property type="term" value="C:cilium"/>
    <property type="evidence" value="ECO:0007669"/>
    <property type="project" value="UniProtKB-SubCell"/>
</dbReference>
<keyword evidence="12" id="KW-0325">Glycoprotein</keyword>
<evidence type="ECO:0000256" key="2">
    <source>
        <dbReference type="ARBA" id="ARBA00004128"/>
    </source>
</evidence>
<keyword evidence="11 14" id="KW-0472">Membrane</keyword>
<dbReference type="PANTHER" id="PTHR13306:SF6">
    <property type="entry name" value="TRANSMEMBRANE PROTEIN 138"/>
    <property type="match status" value="1"/>
</dbReference>
<keyword evidence="8" id="KW-0970">Cilium biogenesis/degradation</keyword>
<keyword evidence="10" id="KW-0969">Cilium</keyword>
<feature type="transmembrane region" description="Helical" evidence="14">
    <location>
        <begin position="86"/>
        <end position="108"/>
    </location>
</feature>
<name>A0A6G0Y7M3_APHCR</name>
<evidence type="ECO:0000256" key="6">
    <source>
        <dbReference type="ARBA" id="ARBA00022554"/>
    </source>
</evidence>
<dbReference type="InterPro" id="IPR024133">
    <property type="entry name" value="TM_138"/>
</dbReference>
<evidence type="ECO:0000256" key="14">
    <source>
        <dbReference type="SAM" id="Phobius"/>
    </source>
</evidence>
<gene>
    <name evidence="15" type="ORF">FWK35_00020171</name>
</gene>
<comment type="subcellular location">
    <subcellularLocation>
        <location evidence="3">Cell projection</location>
        <location evidence="3">Cilium</location>
    </subcellularLocation>
    <subcellularLocation>
        <location evidence="2">Vacuole membrane</location>
        <topology evidence="2">Multi-pass membrane protein</topology>
    </subcellularLocation>
</comment>
<keyword evidence="16" id="KW-1185">Reference proteome</keyword>
<sequence length="200" mass="23319">MMFTGRKRMAWRTDVAIGTAVSTGTHGRSVEGMQLSEFRYTLVLVVQLALLVVDLLFNTFIHRYLANTGISILLFVLQDIGQLVAIAVLLITFFQTNIFQAGFIVLLFNEFRSTIITGVGYFVLTLFVQVWTLTNRFKGQVYFYWPDGLYVFFVLHKFTSCLHYYLYKRTALCISDPKFYTDEWINHRINQESEQRSPKY</sequence>
<evidence type="ECO:0000256" key="9">
    <source>
        <dbReference type="ARBA" id="ARBA00022989"/>
    </source>
</evidence>
<keyword evidence="7 14" id="KW-0812">Transmembrane</keyword>
<evidence type="ECO:0000256" key="5">
    <source>
        <dbReference type="ARBA" id="ARBA00014515"/>
    </source>
</evidence>
<evidence type="ECO:0000256" key="4">
    <source>
        <dbReference type="ARBA" id="ARBA00010572"/>
    </source>
</evidence>
<evidence type="ECO:0000256" key="8">
    <source>
        <dbReference type="ARBA" id="ARBA00022794"/>
    </source>
</evidence>
<protein>
    <recommendedName>
        <fullName evidence="5">Transmembrane protein 138</fullName>
    </recommendedName>
</protein>
<dbReference type="Pfam" id="PF14935">
    <property type="entry name" value="TMEM138"/>
    <property type="match status" value="1"/>
</dbReference>